<feature type="region of interest" description="Disordered" evidence="6">
    <location>
        <begin position="147"/>
        <end position="174"/>
    </location>
</feature>
<accession>A0A438BVJ5</accession>
<evidence type="ECO:0000256" key="2">
    <source>
        <dbReference type="ARBA" id="ARBA00010745"/>
    </source>
</evidence>
<dbReference type="CDD" id="cd01425">
    <property type="entry name" value="RPS2"/>
    <property type="match status" value="1"/>
</dbReference>
<dbReference type="Gene3D" id="2.40.150.20">
    <property type="entry name" value="Ribosomal protein L14"/>
    <property type="match status" value="1"/>
</dbReference>
<dbReference type="InterPro" id="IPR036853">
    <property type="entry name" value="Ribosomal_uL14_sf"/>
</dbReference>
<sequence>MLLGSRVSNCENSLGRVSPFVGLCITLEKASAVPNLEARVIAAIENPKGIIVQSARPYGQGAVLKFAQYIGAHAIAGRHTPGTFTNQLQTSFSKPRLLILTDPRTDHQPIKEAALGNIPTIAFCDTDSPMRCVALLLRDHAAAAIAATAPPSSPGRARSSRSTGGARSGSSTGVPVAATVNCADKTGAKNFYIISVKGTEARLNQLPSACVGDMDMATVKKGKSDLRKKEHVDVLRKRRASAASFIPA</sequence>
<dbReference type="EMBL" id="QGNW01002607">
    <property type="protein sequence ID" value="RVW15004.1"/>
    <property type="molecule type" value="Genomic_DNA"/>
</dbReference>
<dbReference type="PROSITE" id="PS00963">
    <property type="entry name" value="RIBOSOMAL_S2_2"/>
    <property type="match status" value="1"/>
</dbReference>
<proteinExistence type="inferred from homology"/>
<dbReference type="Proteomes" id="UP000288805">
    <property type="component" value="Unassembled WGS sequence"/>
</dbReference>
<name>A0A438BVJ5_VITVI</name>
<dbReference type="GO" id="GO:0006412">
    <property type="term" value="P:translation"/>
    <property type="evidence" value="ECO:0007669"/>
    <property type="project" value="InterPro"/>
</dbReference>
<dbReference type="SUPFAM" id="SSF52313">
    <property type="entry name" value="Ribosomal protein S2"/>
    <property type="match status" value="1"/>
</dbReference>
<keyword evidence="4 5" id="KW-0687">Ribonucleoprotein</keyword>
<organism evidence="7 8">
    <name type="scientific">Vitis vinifera</name>
    <name type="common">Grape</name>
    <dbReference type="NCBI Taxonomy" id="29760"/>
    <lineage>
        <taxon>Eukaryota</taxon>
        <taxon>Viridiplantae</taxon>
        <taxon>Streptophyta</taxon>
        <taxon>Embryophyta</taxon>
        <taxon>Tracheophyta</taxon>
        <taxon>Spermatophyta</taxon>
        <taxon>Magnoliopsida</taxon>
        <taxon>eudicotyledons</taxon>
        <taxon>Gunneridae</taxon>
        <taxon>Pentapetalae</taxon>
        <taxon>rosids</taxon>
        <taxon>Vitales</taxon>
        <taxon>Vitaceae</taxon>
        <taxon>Viteae</taxon>
        <taxon>Vitis</taxon>
    </lineage>
</organism>
<dbReference type="InterPro" id="IPR005707">
    <property type="entry name" value="Ribosomal_uS2_euk/arc"/>
</dbReference>
<evidence type="ECO:0000313" key="8">
    <source>
        <dbReference type="Proteomes" id="UP000288805"/>
    </source>
</evidence>
<comment type="similarity">
    <text evidence="2">Belongs to the universal ribosomal protein uL14 family.</text>
</comment>
<dbReference type="PRINTS" id="PR00395">
    <property type="entry name" value="RIBOSOMALS2"/>
</dbReference>
<evidence type="ECO:0000256" key="4">
    <source>
        <dbReference type="ARBA" id="ARBA00023274"/>
    </source>
</evidence>
<dbReference type="SMART" id="SM01374">
    <property type="entry name" value="Ribosomal_L14"/>
    <property type="match status" value="1"/>
</dbReference>
<evidence type="ECO:0000256" key="3">
    <source>
        <dbReference type="ARBA" id="ARBA00022980"/>
    </source>
</evidence>
<dbReference type="AlphaFoldDB" id="A0A438BVJ5"/>
<feature type="compositionally biased region" description="Low complexity" evidence="6">
    <location>
        <begin position="147"/>
        <end position="173"/>
    </location>
</feature>
<protein>
    <submittedName>
        <fullName evidence="7">40S ribosomal protein SA</fullName>
    </submittedName>
</protein>
<evidence type="ECO:0000256" key="1">
    <source>
        <dbReference type="ARBA" id="ARBA00006242"/>
    </source>
</evidence>
<evidence type="ECO:0000256" key="5">
    <source>
        <dbReference type="RuleBase" id="RU003631"/>
    </source>
</evidence>
<comment type="caution">
    <text evidence="7">The sequence shown here is derived from an EMBL/GenBank/DDBJ whole genome shotgun (WGS) entry which is preliminary data.</text>
</comment>
<dbReference type="InterPro" id="IPR018130">
    <property type="entry name" value="Ribosomal_uS2_CS"/>
</dbReference>
<keyword evidence="3 5" id="KW-0689">Ribosomal protein</keyword>
<evidence type="ECO:0000313" key="7">
    <source>
        <dbReference type="EMBL" id="RVW15004.1"/>
    </source>
</evidence>
<dbReference type="InterPro" id="IPR001865">
    <property type="entry name" value="Ribosomal_uS2"/>
</dbReference>
<dbReference type="GO" id="GO:0015935">
    <property type="term" value="C:small ribosomal subunit"/>
    <property type="evidence" value="ECO:0007669"/>
    <property type="project" value="InterPro"/>
</dbReference>
<gene>
    <name evidence="7" type="primary">GSVIVT00034021001_0</name>
    <name evidence="7" type="ORF">CK203_090461</name>
</gene>
<dbReference type="InterPro" id="IPR023591">
    <property type="entry name" value="Ribosomal_uS2_flav_dom_sf"/>
</dbReference>
<dbReference type="GO" id="GO:0003735">
    <property type="term" value="F:structural constituent of ribosome"/>
    <property type="evidence" value="ECO:0007669"/>
    <property type="project" value="InterPro"/>
</dbReference>
<dbReference type="SUPFAM" id="SSF50193">
    <property type="entry name" value="Ribosomal protein L14"/>
    <property type="match status" value="1"/>
</dbReference>
<dbReference type="Gene3D" id="3.40.50.10490">
    <property type="entry name" value="Glucose-6-phosphate isomerase like protein, domain 1"/>
    <property type="match status" value="1"/>
</dbReference>
<comment type="similarity">
    <text evidence="1 5">Belongs to the universal ribosomal protein uS2 family.</text>
</comment>
<dbReference type="Pfam" id="PF00238">
    <property type="entry name" value="Ribosomal_L14"/>
    <property type="match status" value="1"/>
</dbReference>
<reference evidence="7 8" key="1">
    <citation type="journal article" date="2018" name="PLoS Genet.">
        <title>Population sequencing reveals clonal diversity and ancestral inbreeding in the grapevine cultivar Chardonnay.</title>
        <authorList>
            <person name="Roach M.J."/>
            <person name="Johnson D.L."/>
            <person name="Bohlmann J."/>
            <person name="van Vuuren H.J."/>
            <person name="Jones S.J."/>
            <person name="Pretorius I.S."/>
            <person name="Schmidt S.A."/>
            <person name="Borneman A.R."/>
        </authorList>
    </citation>
    <scope>NUCLEOTIDE SEQUENCE [LARGE SCALE GENOMIC DNA]</scope>
    <source>
        <strain evidence="8">cv. Chardonnay</strain>
        <tissue evidence="7">Leaf</tissue>
    </source>
</reference>
<dbReference type="InterPro" id="IPR000218">
    <property type="entry name" value="Ribosomal_uL14"/>
</dbReference>
<evidence type="ECO:0000256" key="6">
    <source>
        <dbReference type="SAM" id="MobiDB-lite"/>
    </source>
</evidence>
<dbReference type="PANTHER" id="PTHR11489">
    <property type="entry name" value="40S RIBOSOMAL PROTEIN SA"/>
    <property type="match status" value="1"/>
</dbReference>
<dbReference type="Pfam" id="PF00318">
    <property type="entry name" value="Ribosomal_S2"/>
    <property type="match status" value="1"/>
</dbReference>